<evidence type="ECO:0008006" key="4">
    <source>
        <dbReference type="Google" id="ProtNLM"/>
    </source>
</evidence>
<feature type="transmembrane region" description="Helical" evidence="1">
    <location>
        <begin position="77"/>
        <end position="99"/>
    </location>
</feature>
<dbReference type="AlphaFoldDB" id="A0A4Q0A3C4"/>
<feature type="transmembrane region" description="Helical" evidence="1">
    <location>
        <begin position="153"/>
        <end position="176"/>
    </location>
</feature>
<keyword evidence="1" id="KW-1133">Transmembrane helix</keyword>
<keyword evidence="1" id="KW-0812">Transmembrane</keyword>
<sequence>MGTDLSIAAWAIREGLLNALGISLVNLVSIYNLYHSVLTLYRNRQIIHVFTFLMNLGVLILSIGMNLREVAQYTCRIYARMFYAAYFCCSLFSGLVLLTKSYYASNFKRKILYPLSAGQFVALVVLLVSFNRIKVVLNDQSQQCDVVLDRDTFVPAMALEFALNLAYSVLFLLYIFQANRRFDSSLYAVLFRDGMVYWLVTSIFPIILALAAFIPTLAEAFTGLLVGYLTTYIITWQLSSARRKRIKKRIDIAAMPPNNVEGP</sequence>
<gene>
    <name evidence="2" type="ORF">BJ085DRAFT_40090</name>
</gene>
<evidence type="ECO:0000313" key="2">
    <source>
        <dbReference type="EMBL" id="RKP39912.1"/>
    </source>
</evidence>
<dbReference type="EMBL" id="ML002236">
    <property type="protein sequence ID" value="RKP39912.1"/>
    <property type="molecule type" value="Genomic_DNA"/>
</dbReference>
<accession>A0A4Q0A3C4</accession>
<keyword evidence="3" id="KW-1185">Reference proteome</keyword>
<feature type="transmembrane region" description="Helical" evidence="1">
    <location>
        <begin position="196"/>
        <end position="214"/>
    </location>
</feature>
<name>A0A4Q0A3C4_9FUNG</name>
<feature type="transmembrane region" description="Helical" evidence="1">
    <location>
        <begin position="220"/>
        <end position="239"/>
    </location>
</feature>
<keyword evidence="1" id="KW-0472">Membrane</keyword>
<reference evidence="3" key="1">
    <citation type="journal article" date="2018" name="Nat. Microbiol.">
        <title>Leveraging single-cell genomics to expand the fungal tree of life.</title>
        <authorList>
            <person name="Ahrendt S.R."/>
            <person name="Quandt C.A."/>
            <person name="Ciobanu D."/>
            <person name="Clum A."/>
            <person name="Salamov A."/>
            <person name="Andreopoulos B."/>
            <person name="Cheng J.F."/>
            <person name="Woyke T."/>
            <person name="Pelin A."/>
            <person name="Henrissat B."/>
            <person name="Reynolds N.K."/>
            <person name="Benny G.L."/>
            <person name="Smith M.E."/>
            <person name="James T.Y."/>
            <person name="Grigoriev I.V."/>
        </authorList>
    </citation>
    <scope>NUCLEOTIDE SEQUENCE [LARGE SCALE GENOMIC DNA]</scope>
    <source>
        <strain evidence="3">RSA 468</strain>
    </source>
</reference>
<evidence type="ECO:0000313" key="3">
    <source>
        <dbReference type="Proteomes" id="UP000268162"/>
    </source>
</evidence>
<protein>
    <recommendedName>
        <fullName evidence="4">G-protein coupled receptors family 1 profile domain-containing protein</fullName>
    </recommendedName>
</protein>
<dbReference type="Proteomes" id="UP000268162">
    <property type="component" value="Unassembled WGS sequence"/>
</dbReference>
<evidence type="ECO:0000256" key="1">
    <source>
        <dbReference type="SAM" id="Phobius"/>
    </source>
</evidence>
<feature type="transmembrane region" description="Helical" evidence="1">
    <location>
        <begin position="111"/>
        <end position="133"/>
    </location>
</feature>
<feature type="transmembrane region" description="Helical" evidence="1">
    <location>
        <begin position="46"/>
        <end position="65"/>
    </location>
</feature>
<organism evidence="2 3">
    <name type="scientific">Dimargaris cristalligena</name>
    <dbReference type="NCBI Taxonomy" id="215637"/>
    <lineage>
        <taxon>Eukaryota</taxon>
        <taxon>Fungi</taxon>
        <taxon>Fungi incertae sedis</taxon>
        <taxon>Zoopagomycota</taxon>
        <taxon>Kickxellomycotina</taxon>
        <taxon>Dimargaritomycetes</taxon>
        <taxon>Dimargaritales</taxon>
        <taxon>Dimargaritaceae</taxon>
        <taxon>Dimargaris</taxon>
    </lineage>
</organism>
<proteinExistence type="predicted"/>
<feature type="transmembrane region" description="Helical" evidence="1">
    <location>
        <begin position="15"/>
        <end position="34"/>
    </location>
</feature>